<dbReference type="PANTHER" id="PTHR41771">
    <property type="entry name" value="MEMBRANE PROTEIN-RELATED"/>
    <property type="match status" value="1"/>
</dbReference>
<evidence type="ECO:0000313" key="2">
    <source>
        <dbReference type="EMBL" id="UQS84283.1"/>
    </source>
</evidence>
<organism evidence="2 3">
    <name type="scientific">Bombilactobacillus thymidiniphilus</name>
    <dbReference type="NCBI Taxonomy" id="2923363"/>
    <lineage>
        <taxon>Bacteria</taxon>
        <taxon>Bacillati</taxon>
        <taxon>Bacillota</taxon>
        <taxon>Bacilli</taxon>
        <taxon>Lactobacillales</taxon>
        <taxon>Lactobacillaceae</taxon>
        <taxon>Bombilactobacillus</taxon>
    </lineage>
</organism>
<dbReference type="PIRSF" id="PIRSF031503">
    <property type="entry name" value="UCP031503_mp"/>
    <property type="match status" value="1"/>
</dbReference>
<keyword evidence="1" id="KW-0812">Transmembrane</keyword>
<evidence type="ECO:0000256" key="1">
    <source>
        <dbReference type="SAM" id="Phobius"/>
    </source>
</evidence>
<dbReference type="EMBL" id="CP093365">
    <property type="protein sequence ID" value="UQS84283.1"/>
    <property type="molecule type" value="Genomic_DNA"/>
</dbReference>
<feature type="transmembrane region" description="Helical" evidence="1">
    <location>
        <begin position="23"/>
        <end position="41"/>
    </location>
</feature>
<protein>
    <submittedName>
        <fullName evidence="2">YibE/F family protein</fullName>
    </submittedName>
</protein>
<reference evidence="2 3" key="1">
    <citation type="journal article" date="2022" name="Int. J. Syst. Evol. Microbiol.">
        <title>Apilactobacillus apisilvae sp. nov., Nicolia spurrieriana gen. nov. sp. nov., Bombilactobacillus folatiphilus sp. nov. and Bombilactobacillus thymidiniphilus sp. nov., four new lactic acid bacterial isolates from stingless bees Tetragonula carbonaria and Austroplebeia australis.</title>
        <authorList>
            <person name="Oliphant S.A."/>
            <person name="Watson-Haigh N.S."/>
            <person name="Sumby K.M."/>
            <person name="Gardner J."/>
            <person name="Groom S."/>
            <person name="Jiranek V."/>
        </authorList>
    </citation>
    <scope>NUCLEOTIDE SEQUENCE [LARGE SCALE GENOMIC DNA]</scope>
    <source>
        <strain evidence="2 3">SG4_A1</strain>
    </source>
</reference>
<dbReference type="Pfam" id="PF07907">
    <property type="entry name" value="YibE_F"/>
    <property type="match status" value="1"/>
</dbReference>
<keyword evidence="1" id="KW-0472">Membrane</keyword>
<dbReference type="InterPro" id="IPR014564">
    <property type="entry name" value="UCP031503_TM"/>
</dbReference>
<accession>A0ABY4PFI7</accession>
<evidence type="ECO:0000313" key="3">
    <source>
        <dbReference type="Proteomes" id="UP000831947"/>
    </source>
</evidence>
<feature type="transmembrane region" description="Helical" evidence="1">
    <location>
        <begin position="212"/>
        <end position="239"/>
    </location>
</feature>
<feature type="transmembrane region" description="Helical" evidence="1">
    <location>
        <begin position="180"/>
        <end position="200"/>
    </location>
</feature>
<sequence length="254" mass="27993">MIVLTLCLLVALLIVCGRRGWQIFSSLAGSFLVLLVLIMLIADEFNPLIVTILLAIGLVFLAIYPNTDNQQVKQTATVTTLIMLGLVLLMTLIVVHFSFSQGFSIEDTDEIEQFILTVSVSFPKIQVAVMVLSALGAIAEASIAVSSGVWEIVKYQPDISESNLWQAGLAIGQKIIATSLNTLLFGFFGSYLTLGLWFIQLNYSWTKIFNNAIFVSALLELMISFLGVVGAIYLANYYILRQRRKLLTKNGADK</sequence>
<keyword evidence="3" id="KW-1185">Reference proteome</keyword>
<gene>
    <name evidence="2" type="ORF">MOO47_03800</name>
</gene>
<feature type="transmembrane region" description="Helical" evidence="1">
    <location>
        <begin position="48"/>
        <end position="64"/>
    </location>
</feature>
<dbReference type="RefSeq" id="WP_249513467.1">
    <property type="nucleotide sequence ID" value="NZ_CP093365.1"/>
</dbReference>
<dbReference type="PANTHER" id="PTHR41771:SF1">
    <property type="entry name" value="MEMBRANE PROTEIN"/>
    <property type="match status" value="1"/>
</dbReference>
<dbReference type="InterPro" id="IPR012507">
    <property type="entry name" value="YibE_F"/>
</dbReference>
<feature type="transmembrane region" description="Helical" evidence="1">
    <location>
        <begin position="76"/>
        <end position="95"/>
    </location>
</feature>
<proteinExistence type="predicted"/>
<name>A0ABY4PFI7_9LACO</name>
<keyword evidence="1" id="KW-1133">Transmembrane helix</keyword>
<dbReference type="Proteomes" id="UP000831947">
    <property type="component" value="Chromosome"/>
</dbReference>